<dbReference type="PROSITE" id="PS50893">
    <property type="entry name" value="ABC_TRANSPORTER_2"/>
    <property type="match status" value="1"/>
</dbReference>
<evidence type="ECO:0000256" key="3">
    <source>
        <dbReference type="ARBA" id="ARBA00022448"/>
    </source>
</evidence>
<comment type="similarity">
    <text evidence="2">Belongs to the ABC transporter superfamily.</text>
</comment>
<evidence type="ECO:0000313" key="10">
    <source>
        <dbReference type="Proteomes" id="UP000664771"/>
    </source>
</evidence>
<dbReference type="EMBL" id="JAFVMF010000002">
    <property type="protein sequence ID" value="MBO1358547.1"/>
    <property type="molecule type" value="Genomic_DNA"/>
</dbReference>
<organism evidence="9 10">
    <name type="scientific">Acetobacter sacchari</name>
    <dbReference type="NCBI Taxonomy" id="2661687"/>
    <lineage>
        <taxon>Bacteria</taxon>
        <taxon>Pseudomonadati</taxon>
        <taxon>Pseudomonadota</taxon>
        <taxon>Alphaproteobacteria</taxon>
        <taxon>Acetobacterales</taxon>
        <taxon>Acetobacteraceae</taxon>
        <taxon>Acetobacter</taxon>
    </lineage>
</organism>
<dbReference type="Pfam" id="PF08352">
    <property type="entry name" value="oligo_HPY"/>
    <property type="match status" value="1"/>
</dbReference>
<dbReference type="InterPro" id="IPR027417">
    <property type="entry name" value="P-loop_NTPase"/>
</dbReference>
<evidence type="ECO:0000256" key="5">
    <source>
        <dbReference type="ARBA" id="ARBA00022741"/>
    </source>
</evidence>
<comment type="subcellular location">
    <subcellularLocation>
        <location evidence="1">Cell inner membrane</location>
        <topology evidence="1">Peripheral membrane protein</topology>
    </subcellularLocation>
</comment>
<evidence type="ECO:0000313" key="9">
    <source>
        <dbReference type="EMBL" id="MBO1358547.1"/>
    </source>
</evidence>
<keyword evidence="5" id="KW-0547">Nucleotide-binding</keyword>
<gene>
    <name evidence="9" type="ORF">J2D73_01870</name>
</gene>
<dbReference type="Pfam" id="PF00005">
    <property type="entry name" value="ABC_tran"/>
    <property type="match status" value="1"/>
</dbReference>
<keyword evidence="6 9" id="KW-0067">ATP-binding</keyword>
<dbReference type="Proteomes" id="UP000664771">
    <property type="component" value="Unassembled WGS sequence"/>
</dbReference>
<dbReference type="Gene3D" id="3.40.50.300">
    <property type="entry name" value="P-loop containing nucleotide triphosphate hydrolases"/>
    <property type="match status" value="1"/>
</dbReference>
<keyword evidence="4" id="KW-1003">Cell membrane</keyword>
<evidence type="ECO:0000259" key="8">
    <source>
        <dbReference type="PROSITE" id="PS50893"/>
    </source>
</evidence>
<name>A0ABS3LRJ9_9PROT</name>
<sequence>MTLLSVRDLGVDFGGPLIVDGVSFSMKKGEIVALVGESGSGKSVASLALMGLLGRGNITGSAMLRLNDGRETDLVRIGPRERRGVLGRHVSMIFQDPLSSLDPIQTIGAQMREVLSLHCGLRGGKAQARAIELLHEVGIVDPQACLKLIPQRLSGGMRQRVLIAMAIAGEPELLLADEPTTALDVTVQAQVLRLLLSLRARSGMGMIFITHNLAVASSIADRVIVLYAGQVVEDAPADAFFAAPAMPYSKALLGAAPGIDSVFGARRLPTLRGQVPAPGERGVGCRFAPRCDAMRPTPCQTQMPDLLTIADGENEVHAVRCGRWEELAR</sequence>
<dbReference type="InterPro" id="IPR013563">
    <property type="entry name" value="Oligopep_ABC_C"/>
</dbReference>
<dbReference type="GO" id="GO:0005524">
    <property type="term" value="F:ATP binding"/>
    <property type="evidence" value="ECO:0007669"/>
    <property type="project" value="UniProtKB-KW"/>
</dbReference>
<dbReference type="PANTHER" id="PTHR43297:SF2">
    <property type="entry name" value="DIPEPTIDE TRANSPORT ATP-BINDING PROTEIN DPPD"/>
    <property type="match status" value="1"/>
</dbReference>
<accession>A0ABS3LRJ9</accession>
<evidence type="ECO:0000256" key="7">
    <source>
        <dbReference type="ARBA" id="ARBA00023136"/>
    </source>
</evidence>
<evidence type="ECO:0000256" key="4">
    <source>
        <dbReference type="ARBA" id="ARBA00022475"/>
    </source>
</evidence>
<reference evidence="9 10" key="1">
    <citation type="submission" date="2021-03" db="EMBL/GenBank/DDBJ databases">
        <title>The complete genome sequence of Acetobacter sacchari TBRC 11175.</title>
        <authorList>
            <person name="Charoenyingcharoen P."/>
            <person name="Yukphan P."/>
        </authorList>
    </citation>
    <scope>NUCLEOTIDE SEQUENCE [LARGE SCALE GENOMIC DNA]</scope>
    <source>
        <strain evidence="9 10">TBRC 11175</strain>
    </source>
</reference>
<protein>
    <submittedName>
        <fullName evidence="9">ABC transporter ATP-binding protein</fullName>
    </submittedName>
</protein>
<proteinExistence type="inferred from homology"/>
<keyword evidence="7" id="KW-0472">Membrane</keyword>
<keyword evidence="3" id="KW-0813">Transport</keyword>
<dbReference type="RefSeq" id="WP_207878859.1">
    <property type="nucleotide sequence ID" value="NZ_JAFVMF010000002.1"/>
</dbReference>
<evidence type="ECO:0000256" key="1">
    <source>
        <dbReference type="ARBA" id="ARBA00004417"/>
    </source>
</evidence>
<evidence type="ECO:0000256" key="6">
    <source>
        <dbReference type="ARBA" id="ARBA00022840"/>
    </source>
</evidence>
<keyword evidence="10" id="KW-1185">Reference proteome</keyword>
<feature type="domain" description="ABC transporter" evidence="8">
    <location>
        <begin position="4"/>
        <end position="253"/>
    </location>
</feature>
<dbReference type="PROSITE" id="PS00211">
    <property type="entry name" value="ABC_TRANSPORTER_1"/>
    <property type="match status" value="1"/>
</dbReference>
<dbReference type="PANTHER" id="PTHR43297">
    <property type="entry name" value="OLIGOPEPTIDE TRANSPORT ATP-BINDING PROTEIN APPD"/>
    <property type="match status" value="1"/>
</dbReference>
<dbReference type="SUPFAM" id="SSF52540">
    <property type="entry name" value="P-loop containing nucleoside triphosphate hydrolases"/>
    <property type="match status" value="1"/>
</dbReference>
<dbReference type="InterPro" id="IPR050388">
    <property type="entry name" value="ABC_Ni/Peptide_Import"/>
</dbReference>
<dbReference type="InterPro" id="IPR003593">
    <property type="entry name" value="AAA+_ATPase"/>
</dbReference>
<dbReference type="InterPro" id="IPR003439">
    <property type="entry name" value="ABC_transporter-like_ATP-bd"/>
</dbReference>
<dbReference type="SMART" id="SM00382">
    <property type="entry name" value="AAA"/>
    <property type="match status" value="1"/>
</dbReference>
<dbReference type="InterPro" id="IPR017871">
    <property type="entry name" value="ABC_transporter-like_CS"/>
</dbReference>
<comment type="caution">
    <text evidence="9">The sequence shown here is derived from an EMBL/GenBank/DDBJ whole genome shotgun (WGS) entry which is preliminary data.</text>
</comment>
<evidence type="ECO:0000256" key="2">
    <source>
        <dbReference type="ARBA" id="ARBA00005417"/>
    </source>
</evidence>
<dbReference type="NCBIfam" id="TIGR01727">
    <property type="entry name" value="oligo_HPY"/>
    <property type="match status" value="1"/>
</dbReference>
<dbReference type="CDD" id="cd03257">
    <property type="entry name" value="ABC_NikE_OppD_transporters"/>
    <property type="match status" value="1"/>
</dbReference>